<proteinExistence type="predicted"/>
<dbReference type="AlphaFoldDB" id="A0A5K7ZCG2"/>
<reference evidence="1 2" key="1">
    <citation type="submission" date="2019-11" db="EMBL/GenBank/DDBJ databases">
        <title>Comparative genomics of hydrocarbon-degrading Desulfosarcina strains.</title>
        <authorList>
            <person name="Watanabe M."/>
            <person name="Kojima H."/>
            <person name="Fukui M."/>
        </authorList>
    </citation>
    <scope>NUCLEOTIDE SEQUENCE [LARGE SCALE GENOMIC DNA]</scope>
    <source>
        <strain evidence="1 2">PP31</strain>
    </source>
</reference>
<evidence type="ECO:0000313" key="1">
    <source>
        <dbReference type="EMBL" id="BBO77423.1"/>
    </source>
</evidence>
<dbReference type="KEGG" id="dwd:DSCW_48400"/>
<gene>
    <name evidence="1" type="ORF">DSCW_48400</name>
</gene>
<keyword evidence="2" id="KW-1185">Reference proteome</keyword>
<dbReference type="EMBL" id="AP021875">
    <property type="protein sequence ID" value="BBO77423.1"/>
    <property type="molecule type" value="Genomic_DNA"/>
</dbReference>
<sequence>MRKPCKQSICIDGRTNIVPACVNLEQCALVITKNRVMGQYITNVLSLRVGSVYYTTSSFDALKQITSSAHYTILITDLLIDEISGIALGIVLKEKRPAFVFGINNANEACKAVAVESGFDMVYDVVSTPAVIYQCFKVRDIRSSHFNGLIPYPFVA</sequence>
<name>A0A5K7ZCG2_9BACT</name>
<organism evidence="1 2">
    <name type="scientific">Desulfosarcina widdelii</name>
    <dbReference type="NCBI Taxonomy" id="947919"/>
    <lineage>
        <taxon>Bacteria</taxon>
        <taxon>Pseudomonadati</taxon>
        <taxon>Thermodesulfobacteriota</taxon>
        <taxon>Desulfobacteria</taxon>
        <taxon>Desulfobacterales</taxon>
        <taxon>Desulfosarcinaceae</taxon>
        <taxon>Desulfosarcina</taxon>
    </lineage>
</organism>
<evidence type="ECO:0008006" key="3">
    <source>
        <dbReference type="Google" id="ProtNLM"/>
    </source>
</evidence>
<accession>A0A5K7ZCG2</accession>
<dbReference type="RefSeq" id="WP_155306170.1">
    <property type="nucleotide sequence ID" value="NZ_AP021875.1"/>
</dbReference>
<evidence type="ECO:0000313" key="2">
    <source>
        <dbReference type="Proteomes" id="UP000427769"/>
    </source>
</evidence>
<dbReference type="Proteomes" id="UP000427769">
    <property type="component" value="Chromosome"/>
</dbReference>
<protein>
    <recommendedName>
        <fullName evidence="3">Response regulatory domain-containing protein</fullName>
    </recommendedName>
</protein>